<dbReference type="EC" id="3.6.3.-" evidence="7"/>
<dbReference type="AlphaFoldDB" id="A0A4U9WE06"/>
<evidence type="ECO:0000259" key="6">
    <source>
        <dbReference type="Pfam" id="PF00005"/>
    </source>
</evidence>
<keyword evidence="7" id="KW-0378">Hydrolase</keyword>
<accession>A0A4U9WE06</accession>
<gene>
    <name evidence="7" type="primary">ssuB_4</name>
    <name evidence="7" type="ORF">NCTC12965_07324</name>
</gene>
<name>A0A4U9WE06_SERFO</name>
<dbReference type="InterPro" id="IPR027417">
    <property type="entry name" value="P-loop_NTPase"/>
</dbReference>
<evidence type="ECO:0000313" key="7">
    <source>
        <dbReference type="EMBL" id="VTR57249.1"/>
    </source>
</evidence>
<dbReference type="EMBL" id="CABEEZ010000141">
    <property type="protein sequence ID" value="VTR57249.1"/>
    <property type="molecule type" value="Genomic_DNA"/>
</dbReference>
<proteinExistence type="inferred from homology"/>
<dbReference type="InterPro" id="IPR050763">
    <property type="entry name" value="ABC_transporter_ATP-binding"/>
</dbReference>
<dbReference type="InterPro" id="IPR003439">
    <property type="entry name" value="ABC_transporter-like_ATP-bd"/>
</dbReference>
<evidence type="ECO:0000256" key="3">
    <source>
        <dbReference type="ARBA" id="ARBA00022458"/>
    </source>
</evidence>
<dbReference type="PANTHER" id="PTHR42711:SF5">
    <property type="entry name" value="ABC TRANSPORTER ATP-BINDING PROTEIN NATA"/>
    <property type="match status" value="1"/>
</dbReference>
<sequence length="51" mass="5354">MPGEVVALVGRSGCGKTTLAKILLGLYPPTAGRLQVFGIDHHHAAIGRFAR</sequence>
<organism evidence="7">
    <name type="scientific">Serratia fonticola</name>
    <dbReference type="NCBI Taxonomy" id="47917"/>
    <lineage>
        <taxon>Bacteria</taxon>
        <taxon>Pseudomonadati</taxon>
        <taxon>Pseudomonadota</taxon>
        <taxon>Gammaproteobacteria</taxon>
        <taxon>Enterobacterales</taxon>
        <taxon>Yersiniaceae</taxon>
        <taxon>Serratia</taxon>
    </lineage>
</organism>
<dbReference type="PANTHER" id="PTHR42711">
    <property type="entry name" value="ABC TRANSPORTER ATP-BINDING PROTEIN"/>
    <property type="match status" value="1"/>
</dbReference>
<keyword evidence="2" id="KW-0813">Transport</keyword>
<dbReference type="GO" id="GO:0016887">
    <property type="term" value="F:ATP hydrolysis activity"/>
    <property type="evidence" value="ECO:0007669"/>
    <property type="project" value="InterPro"/>
</dbReference>
<dbReference type="Pfam" id="PF00005">
    <property type="entry name" value="ABC_tran"/>
    <property type="match status" value="1"/>
</dbReference>
<comment type="similarity">
    <text evidence="1">Belongs to the ABC transporter superfamily.</text>
</comment>
<protein>
    <submittedName>
        <fullName evidence="7">Aliphatic sulfonates import ATP-binding protein SsuB</fullName>
        <ecNumber evidence="7">3.6.3.-</ecNumber>
    </submittedName>
</protein>
<evidence type="ECO:0000256" key="4">
    <source>
        <dbReference type="ARBA" id="ARBA00022741"/>
    </source>
</evidence>
<dbReference type="GO" id="GO:0005524">
    <property type="term" value="F:ATP binding"/>
    <property type="evidence" value="ECO:0007669"/>
    <property type="project" value="UniProtKB-KW"/>
</dbReference>
<keyword evidence="4" id="KW-0547">Nucleotide-binding</keyword>
<reference evidence="7" key="1">
    <citation type="submission" date="2019-05" db="EMBL/GenBank/DDBJ databases">
        <authorList>
            <consortium name="Pathogen Informatics"/>
        </authorList>
    </citation>
    <scope>NUCLEOTIDE SEQUENCE [LARGE SCALE GENOMIC DNA]</scope>
    <source>
        <strain evidence="7">NCTC12965</strain>
    </source>
</reference>
<keyword evidence="5 7" id="KW-0067">ATP-binding</keyword>
<evidence type="ECO:0000256" key="5">
    <source>
        <dbReference type="ARBA" id="ARBA00022840"/>
    </source>
</evidence>
<evidence type="ECO:0000256" key="1">
    <source>
        <dbReference type="ARBA" id="ARBA00005417"/>
    </source>
</evidence>
<dbReference type="Gene3D" id="3.40.50.300">
    <property type="entry name" value="P-loop containing nucleotide triphosphate hydrolases"/>
    <property type="match status" value="1"/>
</dbReference>
<evidence type="ECO:0000256" key="2">
    <source>
        <dbReference type="ARBA" id="ARBA00022448"/>
    </source>
</evidence>
<feature type="domain" description="ABC transporter" evidence="6">
    <location>
        <begin position="2"/>
        <end position="43"/>
    </location>
</feature>
<keyword evidence="3" id="KW-0536">Nodulation</keyword>
<dbReference type="SUPFAM" id="SSF52540">
    <property type="entry name" value="P-loop containing nucleoside triphosphate hydrolases"/>
    <property type="match status" value="1"/>
</dbReference>